<dbReference type="Proteomes" id="UP000265520">
    <property type="component" value="Unassembled WGS sequence"/>
</dbReference>
<organism evidence="4 5">
    <name type="scientific">Trifolium medium</name>
    <dbReference type="NCBI Taxonomy" id="97028"/>
    <lineage>
        <taxon>Eukaryota</taxon>
        <taxon>Viridiplantae</taxon>
        <taxon>Streptophyta</taxon>
        <taxon>Embryophyta</taxon>
        <taxon>Tracheophyta</taxon>
        <taxon>Spermatophyta</taxon>
        <taxon>Magnoliopsida</taxon>
        <taxon>eudicotyledons</taxon>
        <taxon>Gunneridae</taxon>
        <taxon>Pentapetalae</taxon>
        <taxon>rosids</taxon>
        <taxon>fabids</taxon>
        <taxon>Fabales</taxon>
        <taxon>Fabaceae</taxon>
        <taxon>Papilionoideae</taxon>
        <taxon>50 kb inversion clade</taxon>
        <taxon>NPAAA clade</taxon>
        <taxon>Hologalegina</taxon>
        <taxon>IRL clade</taxon>
        <taxon>Trifolieae</taxon>
        <taxon>Trifolium</taxon>
    </lineage>
</organism>
<gene>
    <name evidence="4" type="ORF">A2U01_0000387</name>
</gene>
<evidence type="ECO:0000256" key="1">
    <source>
        <dbReference type="SAM" id="MobiDB-lite"/>
    </source>
</evidence>
<dbReference type="Pfam" id="PF03732">
    <property type="entry name" value="Retrotrans_gag"/>
    <property type="match status" value="1"/>
</dbReference>
<comment type="caution">
    <text evidence="4">The sequence shown here is derived from an EMBL/GenBank/DDBJ whole genome shotgun (WGS) entry which is preliminary data.</text>
</comment>
<accession>A0A392LYJ6</accession>
<evidence type="ECO:0000313" key="5">
    <source>
        <dbReference type="Proteomes" id="UP000265520"/>
    </source>
</evidence>
<evidence type="ECO:0008006" key="6">
    <source>
        <dbReference type="Google" id="ProtNLM"/>
    </source>
</evidence>
<evidence type="ECO:0000259" key="2">
    <source>
        <dbReference type="Pfam" id="PF03732"/>
    </source>
</evidence>
<feature type="domain" description="Retrotransposon Copia-like N-terminal" evidence="3">
    <location>
        <begin position="34"/>
        <end position="81"/>
    </location>
</feature>
<keyword evidence="5" id="KW-1185">Reference proteome</keyword>
<feature type="region of interest" description="Disordered" evidence="1">
    <location>
        <begin position="261"/>
        <end position="291"/>
    </location>
</feature>
<evidence type="ECO:0000259" key="3">
    <source>
        <dbReference type="Pfam" id="PF14244"/>
    </source>
</evidence>
<dbReference type="Pfam" id="PF14244">
    <property type="entry name" value="Retrotran_gag_3"/>
    <property type="match status" value="1"/>
</dbReference>
<dbReference type="EMBL" id="LXQA010000243">
    <property type="protein sequence ID" value="MCH79634.1"/>
    <property type="molecule type" value="Genomic_DNA"/>
</dbReference>
<proteinExistence type="predicted"/>
<evidence type="ECO:0000313" key="4">
    <source>
        <dbReference type="EMBL" id="MCH79634.1"/>
    </source>
</evidence>
<feature type="compositionally biased region" description="Low complexity" evidence="1">
    <location>
        <begin position="262"/>
        <end position="280"/>
    </location>
</feature>
<feature type="domain" description="Retrotransposon gag" evidence="2">
    <location>
        <begin position="99"/>
        <end position="207"/>
    </location>
</feature>
<dbReference type="PANTHER" id="PTHR37610">
    <property type="entry name" value="CCHC-TYPE DOMAIN-CONTAINING PROTEIN"/>
    <property type="match status" value="1"/>
</dbReference>
<dbReference type="PANTHER" id="PTHR37610:SF55">
    <property type="entry name" value="RETROTRANSPOSON COPIA-LIKE N-TERMINAL DOMAIN-CONTAINING PROTEIN"/>
    <property type="match status" value="1"/>
</dbReference>
<protein>
    <recommendedName>
        <fullName evidence="6">Flavonol sulfotransferase-like protein</fullName>
    </recommendedName>
</protein>
<sequence length="405" mass="45391">MDAEASASNTHMAQAQVNQSKSSSMDVLSPYFMHPNENPGNVLATPLLSGPNYHSWSRAVTVALRSKHKLHFINGALSRPADDDRDSIAWDRCNTMIISWLSNSVEPEISQSILWMDTAAEIWNDLKDRFYQGDVFRISDIQEEIYTLKQGDCSISSYYTKMKKLWQELDNFRPIPNASCTDNCKALEKLRAYRDSDQVIRFLKGLNDQYTAVRSQIMLMDPLPTIGKVYSLLVTQERQSLIVLDESKILAAAQQNYAGKGSSYNHNHAGASSSSNNHAYGRGKGGKFNGNKSKGKGNKVCTYCGMTNHVVDQCFQKYGFPPHMQSKGNVNNCHNDDDEEDTKSMACEEENGELNKGIFFTPDQHKALLALLQKSNSVQSHSVNQITIQPTDNIGYCIQEDDWSS</sequence>
<dbReference type="AlphaFoldDB" id="A0A392LYJ6"/>
<reference evidence="4 5" key="1">
    <citation type="journal article" date="2018" name="Front. Plant Sci.">
        <title>Red Clover (Trifolium pratense) and Zigzag Clover (T. medium) - A Picture of Genomic Similarities and Differences.</title>
        <authorList>
            <person name="Dluhosova J."/>
            <person name="Istvanek J."/>
            <person name="Nedelnik J."/>
            <person name="Repkova J."/>
        </authorList>
    </citation>
    <scope>NUCLEOTIDE SEQUENCE [LARGE SCALE GENOMIC DNA]</scope>
    <source>
        <strain evidence="5">cv. 10/8</strain>
        <tissue evidence="4">Leaf</tissue>
    </source>
</reference>
<name>A0A392LYJ6_9FABA</name>
<dbReference type="InterPro" id="IPR005162">
    <property type="entry name" value="Retrotrans_gag_dom"/>
</dbReference>
<dbReference type="InterPro" id="IPR029472">
    <property type="entry name" value="Copia-like_N"/>
</dbReference>